<evidence type="ECO:0000313" key="4">
    <source>
        <dbReference type="Proteomes" id="UP001230466"/>
    </source>
</evidence>
<feature type="region of interest" description="Disordered" evidence="1">
    <location>
        <begin position="150"/>
        <end position="191"/>
    </location>
</feature>
<dbReference type="Proteomes" id="UP001230466">
    <property type="component" value="Unassembled WGS sequence"/>
</dbReference>
<accession>A0AAW8CJ56</accession>
<dbReference type="InterPro" id="IPR014462">
    <property type="entry name" value="Phage_Mu_Gp45"/>
</dbReference>
<dbReference type="NCBIfam" id="TIGR01644">
    <property type="entry name" value="phage_P2_V"/>
    <property type="match status" value="1"/>
</dbReference>
<evidence type="ECO:0000259" key="2">
    <source>
        <dbReference type="Pfam" id="PF06890"/>
    </source>
</evidence>
<sequence length="191" mass="20648">MKRYLDKQRSVAQDVKNGVRSAFRGVLNLVKSKPKIQLVQVSGLADETLQDVEMMQQFGFTSRPPKDTECIVVPLGGNTSHGIVIATENGSFRVKNLKDGEVAVYDKSGSSIILKQGRLIDVDCDTFRLNCKKYEVTATEGATINANTTNNGNLDISGVSTAKDHVSNGVSGEKHNHKSPETGALTSEPVK</sequence>
<comment type="caution">
    <text evidence="3">The sequence shown here is derived from an EMBL/GenBank/DDBJ whole genome shotgun (WGS) entry which is preliminary data.</text>
</comment>
<dbReference type="RefSeq" id="WP_211598650.1">
    <property type="nucleotide sequence ID" value="NZ_JAGRQI010000017.1"/>
</dbReference>
<feature type="domain" description="Bacteriophage Mu Gp45 N-terminal" evidence="2">
    <location>
        <begin position="24"/>
        <end position="90"/>
    </location>
</feature>
<reference evidence="3" key="1">
    <citation type="journal article" date="2023" name="Front. Microbiol.">
        <title>Phylogeography and host specificity of Pasteurellaceae pathogenic to sea-farmed fish in the north-east Atlantic.</title>
        <authorList>
            <person name="Gulla S."/>
            <person name="Colquhoun D.J."/>
            <person name="Olsen A.B."/>
            <person name="Spilsberg B."/>
            <person name="Lagesen K."/>
            <person name="Aakesson C.P."/>
            <person name="Strom S."/>
            <person name="Manji F."/>
            <person name="Birkbeck T.H."/>
            <person name="Nilsen H.K."/>
        </authorList>
    </citation>
    <scope>NUCLEOTIDE SEQUENCE</scope>
    <source>
        <strain evidence="3">VIB1234</strain>
    </source>
</reference>
<gene>
    <name evidence="3" type="ORF">QJU78_08080</name>
</gene>
<dbReference type="InterPro" id="IPR053861">
    <property type="entry name" value="Phage_Mu_Gp45_N"/>
</dbReference>
<dbReference type="AlphaFoldDB" id="A0AAW8CJ56"/>
<dbReference type="InterPro" id="IPR013046">
    <property type="entry name" value="GpV/Gp45"/>
</dbReference>
<evidence type="ECO:0000256" key="1">
    <source>
        <dbReference type="SAM" id="MobiDB-lite"/>
    </source>
</evidence>
<organism evidence="3 4">
    <name type="scientific">Pasteurella atlantica</name>
    <dbReference type="NCBI Taxonomy" id="2827233"/>
    <lineage>
        <taxon>Bacteria</taxon>
        <taxon>Pseudomonadati</taxon>
        <taxon>Pseudomonadota</taxon>
        <taxon>Gammaproteobacteria</taxon>
        <taxon>Pasteurellales</taxon>
        <taxon>Pasteurellaceae</taxon>
        <taxon>Pasteurella</taxon>
    </lineage>
</organism>
<dbReference type="Pfam" id="PF06890">
    <property type="entry name" value="Phage_Mu_Gp45"/>
    <property type="match status" value="1"/>
</dbReference>
<dbReference type="EMBL" id="JASAYJ010000018">
    <property type="protein sequence ID" value="MDP8187721.1"/>
    <property type="molecule type" value="Genomic_DNA"/>
</dbReference>
<proteinExistence type="predicted"/>
<name>A0AAW8CJ56_9PAST</name>
<dbReference type="PIRSF" id="PIRSF012337">
    <property type="entry name" value="gp45"/>
    <property type="match status" value="1"/>
</dbReference>
<protein>
    <submittedName>
        <fullName evidence="3">Phage baseplate assembly protein V</fullName>
    </submittedName>
</protein>
<feature type="compositionally biased region" description="Basic and acidic residues" evidence="1">
    <location>
        <begin position="162"/>
        <end position="180"/>
    </location>
</feature>
<evidence type="ECO:0000313" key="3">
    <source>
        <dbReference type="EMBL" id="MDP8187721.1"/>
    </source>
</evidence>